<dbReference type="SMART" id="SM00978">
    <property type="entry name" value="Tim44"/>
    <property type="match status" value="1"/>
</dbReference>
<comment type="subcellular location">
    <subcellularLocation>
        <location evidence="1">Membrane</location>
    </subcellularLocation>
</comment>
<evidence type="ECO:0000256" key="4">
    <source>
        <dbReference type="ARBA" id="ARBA00023136"/>
    </source>
</evidence>
<sequence length="238" mass="25931">MAHIFDIYSIIFLVIAVVIFVRLRSVLGAKTGNERPPERWTRRGETPADGSDARGGDVRGQNDNVVPLPRTPAQPEPVAPDAAPAPGSALDRALATIMASDRSFDRRHFVDGARVAYEMIVGAFAAGDTKTLKPLLSPEVYDGFAKAIEEREKRGEKVEMTFVGIEKAEIVEAALRGGTAQITIRFVSQSISATKDAQGHVVDGDPNRVNELIDIWTFARETNTSDPNWRLVATHAPD</sequence>
<feature type="region of interest" description="Disordered" evidence="5">
    <location>
        <begin position="31"/>
        <end position="87"/>
    </location>
</feature>
<dbReference type="PANTHER" id="PTHR10721">
    <property type="entry name" value="MITOCHONDRIAL IMPORT INNER MEMBRANE TRANSLOCASE SUBUNIT TIM44"/>
    <property type="match status" value="1"/>
</dbReference>
<dbReference type="PIRSF" id="PIRSF031890">
    <property type="entry name" value="UCP031890_transporter_Tim44"/>
    <property type="match status" value="1"/>
</dbReference>
<comment type="similarity">
    <text evidence="2">Belongs to the Tim44 family.</text>
</comment>
<gene>
    <name evidence="8" type="ORF">ABS361_18760</name>
</gene>
<keyword evidence="6" id="KW-1133">Transmembrane helix</keyword>
<evidence type="ECO:0000256" key="1">
    <source>
        <dbReference type="ARBA" id="ARBA00004370"/>
    </source>
</evidence>
<evidence type="ECO:0000256" key="3">
    <source>
        <dbReference type="ARBA" id="ARBA00022946"/>
    </source>
</evidence>
<organism evidence="8">
    <name type="scientific">Methyloraptor flagellatus</name>
    <dbReference type="NCBI Taxonomy" id="3162530"/>
    <lineage>
        <taxon>Bacteria</taxon>
        <taxon>Pseudomonadati</taxon>
        <taxon>Pseudomonadota</taxon>
        <taxon>Alphaproteobacteria</taxon>
        <taxon>Hyphomicrobiales</taxon>
        <taxon>Ancalomicrobiaceae</taxon>
        <taxon>Methyloraptor</taxon>
    </lineage>
</organism>
<protein>
    <submittedName>
        <fullName evidence="8">Tim44/TimA family putative adaptor protein</fullName>
    </submittedName>
</protein>
<accession>A0AAU7X7M8</accession>
<feature type="compositionally biased region" description="Basic and acidic residues" evidence="5">
    <location>
        <begin position="32"/>
        <end position="57"/>
    </location>
</feature>
<dbReference type="InterPro" id="IPR039544">
    <property type="entry name" value="Tim44-like"/>
</dbReference>
<evidence type="ECO:0000313" key="8">
    <source>
        <dbReference type="EMBL" id="XBY44066.1"/>
    </source>
</evidence>
<proteinExistence type="inferred from homology"/>
<feature type="transmembrane region" description="Helical" evidence="6">
    <location>
        <begin position="6"/>
        <end position="23"/>
    </location>
</feature>
<dbReference type="GO" id="GO:0051087">
    <property type="term" value="F:protein-folding chaperone binding"/>
    <property type="evidence" value="ECO:0007669"/>
    <property type="project" value="TreeGrafter"/>
</dbReference>
<evidence type="ECO:0000259" key="7">
    <source>
        <dbReference type="SMART" id="SM00978"/>
    </source>
</evidence>
<dbReference type="EMBL" id="CP158568">
    <property type="protein sequence ID" value="XBY44066.1"/>
    <property type="molecule type" value="Genomic_DNA"/>
</dbReference>
<dbReference type="InterPro" id="IPR032710">
    <property type="entry name" value="NTF2-like_dom_sf"/>
</dbReference>
<name>A0AAU7X7M8_9HYPH</name>
<dbReference type="KEGG" id="mflg:ABS361_18760"/>
<keyword evidence="6" id="KW-0812">Transmembrane</keyword>
<feature type="compositionally biased region" description="Pro residues" evidence="5">
    <location>
        <begin position="69"/>
        <end position="78"/>
    </location>
</feature>
<feature type="domain" description="Tim44-like" evidence="7">
    <location>
        <begin position="90"/>
        <end position="236"/>
    </location>
</feature>
<dbReference type="NCBIfam" id="NF033779">
    <property type="entry name" value="Tim44_TimA_adap"/>
    <property type="match status" value="1"/>
</dbReference>
<reference evidence="8" key="1">
    <citation type="submission" date="2024-06" db="EMBL/GenBank/DDBJ databases">
        <title>Methylostella associata gen. nov., sp. nov., a novel Ancalomicrobiaceae-affiliated facultatively methylotrophic bacteria that feed on methanotrophs of the genus Methylococcus.</title>
        <authorList>
            <person name="Saltykova V."/>
            <person name="Danilova O.V."/>
            <person name="Oshkin I.Y."/>
            <person name="Belova S.E."/>
            <person name="Pimenov N.V."/>
            <person name="Dedysh S.N."/>
        </authorList>
    </citation>
    <scope>NUCLEOTIDE SEQUENCE</scope>
    <source>
        <strain evidence="8">S20</strain>
    </source>
</reference>
<dbReference type="RefSeq" id="WP_407049163.1">
    <property type="nucleotide sequence ID" value="NZ_CP158568.1"/>
</dbReference>
<keyword evidence="4 6" id="KW-0472">Membrane</keyword>
<keyword evidence="3" id="KW-0809">Transit peptide</keyword>
<dbReference type="InterPro" id="IPR007379">
    <property type="entry name" value="Tim44-like_dom"/>
</dbReference>
<dbReference type="Gene3D" id="3.10.450.240">
    <property type="match status" value="1"/>
</dbReference>
<dbReference type="AlphaFoldDB" id="A0AAU7X7M8"/>
<dbReference type="InterPro" id="IPR016985">
    <property type="entry name" value="UCP031890_Tim44-rel"/>
</dbReference>
<evidence type="ECO:0000256" key="2">
    <source>
        <dbReference type="ARBA" id="ARBA00009597"/>
    </source>
</evidence>
<evidence type="ECO:0000256" key="6">
    <source>
        <dbReference type="SAM" id="Phobius"/>
    </source>
</evidence>
<dbReference type="SUPFAM" id="SSF54427">
    <property type="entry name" value="NTF2-like"/>
    <property type="match status" value="1"/>
</dbReference>
<dbReference type="GO" id="GO:0016020">
    <property type="term" value="C:membrane"/>
    <property type="evidence" value="ECO:0007669"/>
    <property type="project" value="UniProtKB-SubCell"/>
</dbReference>
<dbReference type="GO" id="GO:0030150">
    <property type="term" value="P:protein import into mitochondrial matrix"/>
    <property type="evidence" value="ECO:0007669"/>
    <property type="project" value="TreeGrafter"/>
</dbReference>
<dbReference type="PANTHER" id="PTHR10721:SF1">
    <property type="entry name" value="MITOCHONDRIAL IMPORT INNER MEMBRANE TRANSLOCASE SUBUNIT TIM44"/>
    <property type="match status" value="1"/>
</dbReference>
<dbReference type="Pfam" id="PF04280">
    <property type="entry name" value="Tim44"/>
    <property type="match status" value="1"/>
</dbReference>
<evidence type="ECO:0000256" key="5">
    <source>
        <dbReference type="SAM" id="MobiDB-lite"/>
    </source>
</evidence>